<dbReference type="PANTHER" id="PTHR23418:SF0">
    <property type="entry name" value="ACIREDUCTONE DIOXYGENASE"/>
    <property type="match status" value="1"/>
</dbReference>
<feature type="binding site" evidence="9">
    <location>
        <position position="102"/>
    </location>
    <ligand>
        <name>Fe(2+)</name>
        <dbReference type="ChEBI" id="CHEBI:29033"/>
    </ligand>
</feature>
<dbReference type="HAMAP" id="MF_01682">
    <property type="entry name" value="Salvage_MtnD"/>
    <property type="match status" value="1"/>
</dbReference>
<comment type="catalytic activity">
    <reaction evidence="1 9">
        <text>1,2-dihydroxy-5-(methylsulfanyl)pent-1-en-3-one + O2 = 4-methylsulfanyl-2-oxobutanoate + formate + 2 H(+)</text>
        <dbReference type="Rhea" id="RHEA:24504"/>
        <dbReference type="ChEBI" id="CHEBI:15378"/>
        <dbReference type="ChEBI" id="CHEBI:15379"/>
        <dbReference type="ChEBI" id="CHEBI:15740"/>
        <dbReference type="ChEBI" id="CHEBI:16723"/>
        <dbReference type="ChEBI" id="CHEBI:49252"/>
        <dbReference type="EC" id="1.13.11.54"/>
    </reaction>
</comment>
<keyword evidence="8 9" id="KW-0486">Methionine biosynthesis</keyword>
<dbReference type="EC" id="1.13.11.53" evidence="9"/>
<comment type="cofactor">
    <cofactor evidence="9">
        <name>Ni(2+)</name>
        <dbReference type="ChEBI" id="CHEBI:49786"/>
    </cofactor>
    <text evidence="9">Binds 1 nickel ion per monomer.</text>
</comment>
<evidence type="ECO:0000256" key="1">
    <source>
        <dbReference type="ARBA" id="ARBA00000428"/>
    </source>
</evidence>
<feature type="binding site" evidence="9">
    <location>
        <position position="106"/>
    </location>
    <ligand>
        <name>Ni(2+)</name>
        <dbReference type="ChEBI" id="CHEBI:49786"/>
    </ligand>
</feature>
<comment type="subunit">
    <text evidence="9">Monomer.</text>
</comment>
<dbReference type="Proteomes" id="UP000053372">
    <property type="component" value="Unassembled WGS sequence"/>
</dbReference>
<evidence type="ECO:0000313" key="10">
    <source>
        <dbReference type="EMBL" id="KST66328.1"/>
    </source>
</evidence>
<dbReference type="Pfam" id="PF03079">
    <property type="entry name" value="ARD"/>
    <property type="match status" value="1"/>
</dbReference>
<dbReference type="GO" id="GO:0019509">
    <property type="term" value="P:L-methionine salvage from methylthioadenosine"/>
    <property type="evidence" value="ECO:0007669"/>
    <property type="project" value="UniProtKB-UniRule"/>
</dbReference>
<feature type="binding site" evidence="9">
    <location>
        <position position="100"/>
    </location>
    <ligand>
        <name>Ni(2+)</name>
        <dbReference type="ChEBI" id="CHEBI:49786"/>
    </ligand>
</feature>
<dbReference type="Gene3D" id="2.60.120.10">
    <property type="entry name" value="Jelly Rolls"/>
    <property type="match status" value="1"/>
</dbReference>
<dbReference type="GO" id="GO:0005506">
    <property type="term" value="F:iron ion binding"/>
    <property type="evidence" value="ECO:0007669"/>
    <property type="project" value="UniProtKB-UniRule"/>
</dbReference>
<dbReference type="OrthoDB" id="9795636at2"/>
<dbReference type="RefSeq" id="WP_027846629.1">
    <property type="nucleotide sequence ID" value="NZ_LMTZ01000095.1"/>
</dbReference>
<dbReference type="InterPro" id="IPR004313">
    <property type="entry name" value="ARD"/>
</dbReference>
<comment type="function">
    <text evidence="9">Catalyzes 2 different reactions between oxygene and the acireductone 1,2-dihydroxy-3-keto-5-methylthiopentene (DHK-MTPene) depending upon the metal bound in the active site. Fe-containing acireductone dioxygenase (Fe-ARD) produces formate and 2-keto-4-methylthiobutyrate (KMTB), the alpha-ketoacid precursor of methionine in the methionine recycle pathway. Ni-containing acireductone dioxygenase (Ni-ARD) produces methylthiopropionate, carbon monoxide and formate, and does not lie on the methionine recycle pathway.</text>
</comment>
<dbReference type="InterPro" id="IPR014710">
    <property type="entry name" value="RmlC-like_jellyroll"/>
</dbReference>
<gene>
    <name evidence="9" type="primary">mtnD</name>
    <name evidence="10" type="ORF">BC008_25475</name>
    <name evidence="11" type="ORF">BC008_26000</name>
</gene>
<dbReference type="EC" id="1.13.11.54" evidence="9"/>
<feature type="binding site" evidence="9">
    <location>
        <position position="102"/>
    </location>
    <ligand>
        <name>Ni(2+)</name>
        <dbReference type="ChEBI" id="CHEBI:49786"/>
    </ligand>
</feature>
<evidence type="ECO:0000256" key="4">
    <source>
        <dbReference type="ARBA" id="ARBA00022723"/>
    </source>
</evidence>
<dbReference type="GO" id="GO:0010308">
    <property type="term" value="F:acireductone dioxygenase (Ni2+-requiring) activity"/>
    <property type="evidence" value="ECO:0007669"/>
    <property type="project" value="UniProtKB-UniRule"/>
</dbReference>
<evidence type="ECO:0000256" key="9">
    <source>
        <dbReference type="HAMAP-Rule" id="MF_01682"/>
    </source>
</evidence>
<evidence type="ECO:0000256" key="5">
    <source>
        <dbReference type="ARBA" id="ARBA00022964"/>
    </source>
</evidence>
<protein>
    <recommendedName>
        <fullName evidence="9">Acireductone dioxygenase</fullName>
    </recommendedName>
    <alternativeName>
        <fullName evidence="9">1,2-dihydroxy-3-keto-5-methylthiopentene dioxygenase</fullName>
        <shortName evidence="9">DHK-MTPene dioxygenase</shortName>
    </alternativeName>
    <alternativeName>
        <fullName evidence="9">Acireductone dioxygenase (Fe(2+)-requiring)</fullName>
        <shortName evidence="9">ARD'</shortName>
        <shortName evidence="9">Fe-ARD</shortName>
        <ecNumber evidence="9">1.13.11.54</ecNumber>
    </alternativeName>
    <alternativeName>
        <fullName evidence="9">Acireductone dioxygenase (Ni(2+)-requiring)</fullName>
        <shortName evidence="9">ARD</shortName>
        <shortName evidence="9">Ni-ARD</shortName>
        <ecNumber evidence="9">1.13.11.53</ecNumber>
    </alternativeName>
</protein>
<evidence type="ECO:0000256" key="7">
    <source>
        <dbReference type="ARBA" id="ARBA00023004"/>
    </source>
</evidence>
<sequence>MAILKLEDGTSYTDLQLITNELASLRIALNYWSVGDEPHLRDLLAKDSLTEDEKEVVLQGLDNYFEQLKQTEGYQSRDLIALHPGIPNLDSLLSKFERTHTHADNEVRYIIDGEGVFGFVRPDGSQVELTIQPEEYINVPAGTEHWFYLTPNRRIKAVRYFSNTEGWVPEYTGTEIRFSQNQLTVNS</sequence>
<comment type="caution">
    <text evidence="11">The sequence shown here is derived from an EMBL/GenBank/DDBJ whole genome shotgun (WGS) entry which is preliminary data.</text>
</comment>
<keyword evidence="7 9" id="KW-0408">Iron</keyword>
<dbReference type="GO" id="GO:0019284">
    <property type="term" value="P:L-methionine salvage from S-adenosylmethionine"/>
    <property type="evidence" value="ECO:0007669"/>
    <property type="project" value="InterPro"/>
</dbReference>
<feature type="binding site" evidence="9">
    <location>
        <position position="100"/>
    </location>
    <ligand>
        <name>Fe(2+)</name>
        <dbReference type="ChEBI" id="CHEBI:29033"/>
    </ligand>
</feature>
<feature type="binding site" evidence="9">
    <location>
        <position position="145"/>
    </location>
    <ligand>
        <name>Fe(2+)</name>
        <dbReference type="ChEBI" id="CHEBI:29033"/>
    </ligand>
</feature>
<evidence type="ECO:0000256" key="3">
    <source>
        <dbReference type="ARBA" id="ARBA00022605"/>
    </source>
</evidence>
<accession>A0A0V7ZQ01</accession>
<evidence type="ECO:0000256" key="8">
    <source>
        <dbReference type="ARBA" id="ARBA00023167"/>
    </source>
</evidence>
<reference evidence="11 12" key="1">
    <citation type="journal article" date="2015" name="Genome Announc.">
        <title>Draft Genome of the Euendolithic (true boring) Cyanobacterium Mastigocoleus testarum strain BC008.</title>
        <authorList>
            <person name="Guida B.S."/>
            <person name="Garcia-Pichel F."/>
        </authorList>
    </citation>
    <scope>NUCLEOTIDE SEQUENCE [LARGE SCALE GENOMIC DNA]</scope>
    <source>
        <strain evidence="11 12">BC008</strain>
    </source>
</reference>
<dbReference type="UniPathway" id="UPA00904">
    <property type="reaction ID" value="UER00878"/>
</dbReference>
<dbReference type="InterPro" id="IPR011051">
    <property type="entry name" value="RmlC_Cupin_sf"/>
</dbReference>
<dbReference type="InterPro" id="IPR023956">
    <property type="entry name" value="ARD_bac"/>
</dbReference>
<keyword evidence="12" id="KW-1185">Reference proteome</keyword>
<comment type="pathway">
    <text evidence="9">Amino-acid biosynthesis; L-methionine biosynthesis via salvage pathway; L-methionine from S-methyl-5-thio-alpha-D-ribose 1-phosphate: step 5/6.</text>
</comment>
<keyword evidence="6 9" id="KW-0560">Oxidoreductase</keyword>
<organism evidence="11 12">
    <name type="scientific">Mastigocoleus testarum BC008</name>
    <dbReference type="NCBI Taxonomy" id="371196"/>
    <lineage>
        <taxon>Bacteria</taxon>
        <taxon>Bacillati</taxon>
        <taxon>Cyanobacteriota</taxon>
        <taxon>Cyanophyceae</taxon>
        <taxon>Nostocales</taxon>
        <taxon>Hapalosiphonaceae</taxon>
        <taxon>Mastigocoleus</taxon>
    </lineage>
</organism>
<dbReference type="GO" id="GO:0016151">
    <property type="term" value="F:nickel cation binding"/>
    <property type="evidence" value="ECO:0007669"/>
    <property type="project" value="UniProtKB-UniRule"/>
</dbReference>
<comment type="catalytic activity">
    <reaction evidence="9">
        <text>1,2-dihydroxy-5-(methylsulfanyl)pent-1-en-3-one + O2 = 3-(methylsulfanyl)propanoate + CO + formate + 2 H(+)</text>
        <dbReference type="Rhea" id="RHEA:14161"/>
        <dbReference type="ChEBI" id="CHEBI:15378"/>
        <dbReference type="ChEBI" id="CHEBI:15379"/>
        <dbReference type="ChEBI" id="CHEBI:15740"/>
        <dbReference type="ChEBI" id="CHEBI:17245"/>
        <dbReference type="ChEBI" id="CHEBI:49016"/>
        <dbReference type="ChEBI" id="CHEBI:49252"/>
        <dbReference type="EC" id="1.13.11.53"/>
    </reaction>
</comment>
<feature type="site" description="Important to generate the dianion" evidence="9">
    <location>
        <position position="108"/>
    </location>
</feature>
<proteinExistence type="inferred from homology"/>
<comment type="cofactor">
    <cofactor evidence="9">
        <name>Fe(2+)</name>
        <dbReference type="ChEBI" id="CHEBI:29033"/>
    </cofactor>
    <text evidence="9">Binds 1 Fe(2+) cation per monomer.</text>
</comment>
<comment type="caution">
    <text evidence="9">Lacks conserved residue(s) required for the propagation of feature annotation.</text>
</comment>
<dbReference type="PANTHER" id="PTHR23418">
    <property type="entry name" value="ACIREDUCTONE DIOXYGENASE"/>
    <property type="match status" value="1"/>
</dbReference>
<evidence type="ECO:0000256" key="6">
    <source>
        <dbReference type="ARBA" id="ARBA00023002"/>
    </source>
</evidence>
<keyword evidence="5 9" id="KW-0223">Dioxygenase</keyword>
<name>A0A0V7ZQ01_9CYAN</name>
<keyword evidence="3 9" id="KW-0028">Amino-acid biosynthesis</keyword>
<dbReference type="AlphaFoldDB" id="A0A0V7ZQ01"/>
<dbReference type="EMBL" id="LMTZ01000097">
    <property type="protein sequence ID" value="KST66328.1"/>
    <property type="molecule type" value="Genomic_DNA"/>
</dbReference>
<evidence type="ECO:0000313" key="11">
    <source>
        <dbReference type="EMBL" id="KST66649.1"/>
    </source>
</evidence>
<dbReference type="GO" id="GO:0010309">
    <property type="term" value="F:acireductone dioxygenase [iron(II)-requiring] activity"/>
    <property type="evidence" value="ECO:0007669"/>
    <property type="project" value="UniProtKB-UniRule"/>
</dbReference>
<evidence type="ECO:0000256" key="2">
    <source>
        <dbReference type="ARBA" id="ARBA00022596"/>
    </source>
</evidence>
<dbReference type="SUPFAM" id="SSF51182">
    <property type="entry name" value="RmlC-like cupins"/>
    <property type="match status" value="1"/>
</dbReference>
<feature type="binding site" evidence="9">
    <location>
        <position position="106"/>
    </location>
    <ligand>
        <name>Fe(2+)</name>
        <dbReference type="ChEBI" id="CHEBI:29033"/>
    </ligand>
</feature>
<keyword evidence="4 9" id="KW-0479">Metal-binding</keyword>
<dbReference type="EMBL" id="LMTZ01000095">
    <property type="protein sequence ID" value="KST66649.1"/>
    <property type="molecule type" value="Genomic_DNA"/>
</dbReference>
<evidence type="ECO:0000313" key="12">
    <source>
        <dbReference type="Proteomes" id="UP000053372"/>
    </source>
</evidence>
<keyword evidence="2 9" id="KW-0533">Nickel</keyword>
<comment type="similarity">
    <text evidence="9">Belongs to the acireductone dioxygenase (ARD) family.</text>
</comment>
<dbReference type="CDD" id="cd02232">
    <property type="entry name" value="cupin_ARD"/>
    <property type="match status" value="1"/>
</dbReference>
<feature type="binding site" evidence="9">
    <location>
        <position position="145"/>
    </location>
    <ligand>
        <name>Ni(2+)</name>
        <dbReference type="ChEBI" id="CHEBI:49786"/>
    </ligand>
</feature>